<gene>
    <name evidence="2" type="ORF">MtrunA17_Chr1g0190901</name>
</gene>
<dbReference type="Proteomes" id="UP000265566">
    <property type="component" value="Chromosome 1"/>
</dbReference>
<evidence type="ECO:0000313" key="3">
    <source>
        <dbReference type="Proteomes" id="UP000265566"/>
    </source>
</evidence>
<comment type="caution">
    <text evidence="2">The sequence shown here is derived from an EMBL/GenBank/DDBJ whole genome shotgun (WGS) entry which is preliminary data.</text>
</comment>
<protein>
    <submittedName>
        <fullName evidence="2">Uncharacterized protein</fullName>
    </submittedName>
</protein>
<proteinExistence type="predicted"/>
<feature type="region of interest" description="Disordered" evidence="1">
    <location>
        <begin position="1"/>
        <end position="22"/>
    </location>
</feature>
<dbReference type="EMBL" id="PSQE01000001">
    <property type="protein sequence ID" value="RHN80679.1"/>
    <property type="molecule type" value="Genomic_DNA"/>
</dbReference>
<sequence>MEKIDYFKSKANPGRQSDKTKLQEHKGCTNIYHINFDLTESPKSTNMICQVHKERDVLKSIEKGACMDIMIY</sequence>
<name>A0A396JQZ5_MEDTR</name>
<organism evidence="2 3">
    <name type="scientific">Medicago truncatula</name>
    <name type="common">Barrel medic</name>
    <name type="synonym">Medicago tribuloides</name>
    <dbReference type="NCBI Taxonomy" id="3880"/>
    <lineage>
        <taxon>Eukaryota</taxon>
        <taxon>Viridiplantae</taxon>
        <taxon>Streptophyta</taxon>
        <taxon>Embryophyta</taxon>
        <taxon>Tracheophyta</taxon>
        <taxon>Spermatophyta</taxon>
        <taxon>Magnoliopsida</taxon>
        <taxon>eudicotyledons</taxon>
        <taxon>Gunneridae</taxon>
        <taxon>Pentapetalae</taxon>
        <taxon>rosids</taxon>
        <taxon>fabids</taxon>
        <taxon>Fabales</taxon>
        <taxon>Fabaceae</taxon>
        <taxon>Papilionoideae</taxon>
        <taxon>50 kb inversion clade</taxon>
        <taxon>NPAAA clade</taxon>
        <taxon>Hologalegina</taxon>
        <taxon>IRL clade</taxon>
        <taxon>Trifolieae</taxon>
        <taxon>Medicago</taxon>
    </lineage>
</organism>
<reference evidence="3" key="1">
    <citation type="journal article" date="2018" name="Nat. Plants">
        <title>Whole-genome landscape of Medicago truncatula symbiotic genes.</title>
        <authorList>
            <person name="Pecrix Y."/>
            <person name="Staton S.E."/>
            <person name="Sallet E."/>
            <person name="Lelandais-Briere C."/>
            <person name="Moreau S."/>
            <person name="Carrere S."/>
            <person name="Blein T."/>
            <person name="Jardinaud M.F."/>
            <person name="Latrasse D."/>
            <person name="Zouine M."/>
            <person name="Zahm M."/>
            <person name="Kreplak J."/>
            <person name="Mayjonade B."/>
            <person name="Satge C."/>
            <person name="Perez M."/>
            <person name="Cauet S."/>
            <person name="Marande W."/>
            <person name="Chantry-Darmon C."/>
            <person name="Lopez-Roques C."/>
            <person name="Bouchez O."/>
            <person name="Berard A."/>
            <person name="Debelle F."/>
            <person name="Munos S."/>
            <person name="Bendahmane A."/>
            <person name="Berges H."/>
            <person name="Niebel A."/>
            <person name="Buitink J."/>
            <person name="Frugier F."/>
            <person name="Benhamed M."/>
            <person name="Crespi M."/>
            <person name="Gouzy J."/>
            <person name="Gamas P."/>
        </authorList>
    </citation>
    <scope>NUCLEOTIDE SEQUENCE [LARGE SCALE GENOMIC DNA]</scope>
    <source>
        <strain evidence="3">cv. Jemalong A17</strain>
    </source>
</reference>
<dbReference type="Gramene" id="rna4635">
    <property type="protein sequence ID" value="RHN80679.1"/>
    <property type="gene ID" value="gene4635"/>
</dbReference>
<accession>A0A396JQZ5</accession>
<evidence type="ECO:0000256" key="1">
    <source>
        <dbReference type="SAM" id="MobiDB-lite"/>
    </source>
</evidence>
<evidence type="ECO:0000313" key="2">
    <source>
        <dbReference type="EMBL" id="RHN80679.1"/>
    </source>
</evidence>
<dbReference type="AlphaFoldDB" id="A0A396JQZ5"/>